<keyword evidence="4 7" id="KW-0630">Potassium</keyword>
<organism evidence="10 11">
    <name type="scientific">Porcisia hertigi</name>
    <dbReference type="NCBI Taxonomy" id="2761500"/>
    <lineage>
        <taxon>Eukaryota</taxon>
        <taxon>Discoba</taxon>
        <taxon>Euglenozoa</taxon>
        <taxon>Kinetoplastea</taxon>
        <taxon>Metakinetoplastina</taxon>
        <taxon>Trypanosomatida</taxon>
        <taxon>Trypanosomatidae</taxon>
        <taxon>Leishmaniinae</taxon>
        <taxon>Porcisia</taxon>
    </lineage>
</organism>
<feature type="region of interest" description="Disordered" evidence="8">
    <location>
        <begin position="43"/>
        <end position="72"/>
    </location>
</feature>
<dbReference type="Proteomes" id="UP000674318">
    <property type="component" value="Unassembled WGS sequence"/>
</dbReference>
<dbReference type="KEGG" id="phet:94292876"/>
<comment type="caution">
    <text evidence="10">The sequence shown here is derived from an EMBL/GenBank/DDBJ whole genome shotgun (WGS) entry which is preliminary data.</text>
</comment>
<evidence type="ECO:0000256" key="4">
    <source>
        <dbReference type="ARBA" id="ARBA00022958"/>
    </source>
</evidence>
<feature type="transmembrane region" description="Helical" evidence="9">
    <location>
        <begin position="164"/>
        <end position="185"/>
    </location>
</feature>
<evidence type="ECO:0000256" key="5">
    <source>
        <dbReference type="ARBA" id="ARBA00023065"/>
    </source>
</evidence>
<dbReference type="PANTHER" id="PTHR11767:SF102">
    <property type="entry name" value="INWARDLY RECTIFYING POTASSIUM CHANNEL 1, ISOFORM F"/>
    <property type="match status" value="1"/>
</dbReference>
<reference evidence="10 11" key="1">
    <citation type="submission" date="2021-02" db="EMBL/GenBank/DDBJ databases">
        <title>Porcisia hertigi Genome sequencing and assembly.</title>
        <authorList>
            <person name="Almutairi H."/>
            <person name="Gatherer D."/>
        </authorList>
    </citation>
    <scope>NUCLEOTIDE SEQUENCE [LARGE SCALE GENOMIC DNA]</scope>
    <source>
        <strain evidence="10 11">C119</strain>
    </source>
</reference>
<feature type="compositionally biased region" description="Low complexity" evidence="8">
    <location>
        <begin position="44"/>
        <end position="55"/>
    </location>
</feature>
<keyword evidence="7 9" id="KW-0812">Transmembrane</keyword>
<feature type="transmembrane region" description="Helical" evidence="9">
    <location>
        <begin position="136"/>
        <end position="158"/>
    </location>
</feature>
<feature type="region of interest" description="Disordered" evidence="8">
    <location>
        <begin position="337"/>
        <end position="472"/>
    </location>
</feature>
<gene>
    <name evidence="10" type="ORF">JKF63_06851</name>
</gene>
<keyword evidence="6 7" id="KW-0407">Ion channel</keyword>
<keyword evidence="11" id="KW-1185">Reference proteome</keyword>
<feature type="transmembrane region" description="Helical" evidence="9">
    <location>
        <begin position="206"/>
        <end position="227"/>
    </location>
</feature>
<feature type="region of interest" description="Disordered" evidence="8">
    <location>
        <begin position="486"/>
        <end position="526"/>
    </location>
</feature>
<evidence type="ECO:0000256" key="9">
    <source>
        <dbReference type="SAM" id="Phobius"/>
    </source>
</evidence>
<dbReference type="PANTHER" id="PTHR11767">
    <property type="entry name" value="INWARD RECTIFIER POTASSIUM CHANNEL"/>
    <property type="match status" value="1"/>
</dbReference>
<comment type="similarity">
    <text evidence="7">Belongs to the inward rectifier-type potassium channel (TC 1.A.2.1) family.</text>
</comment>
<evidence type="ECO:0008006" key="12">
    <source>
        <dbReference type="Google" id="ProtNLM"/>
    </source>
</evidence>
<evidence type="ECO:0000256" key="2">
    <source>
        <dbReference type="ARBA" id="ARBA00022538"/>
    </source>
</evidence>
<dbReference type="GO" id="GO:0034765">
    <property type="term" value="P:regulation of monoatomic ion transmembrane transport"/>
    <property type="evidence" value="ECO:0007669"/>
    <property type="project" value="TreeGrafter"/>
</dbReference>
<dbReference type="RefSeq" id="XP_067759158.1">
    <property type="nucleotide sequence ID" value="XM_067902799.1"/>
</dbReference>
<comment type="subcellular location">
    <subcellularLocation>
        <location evidence="7">Membrane</location>
        <topology evidence="7">Multi-pass membrane protein</topology>
    </subcellularLocation>
</comment>
<feature type="compositionally biased region" description="Basic and acidic residues" evidence="8">
    <location>
        <begin position="454"/>
        <end position="472"/>
    </location>
</feature>
<keyword evidence="5 7" id="KW-0406">Ion transport</keyword>
<evidence type="ECO:0000256" key="8">
    <source>
        <dbReference type="SAM" id="MobiDB-lite"/>
    </source>
</evidence>
<evidence type="ECO:0000256" key="6">
    <source>
        <dbReference type="ARBA" id="ARBA00023303"/>
    </source>
</evidence>
<dbReference type="GeneID" id="94292876"/>
<evidence type="ECO:0000256" key="3">
    <source>
        <dbReference type="ARBA" id="ARBA00022882"/>
    </source>
</evidence>
<evidence type="ECO:0000256" key="1">
    <source>
        <dbReference type="ARBA" id="ARBA00022448"/>
    </source>
</evidence>
<feature type="compositionally biased region" description="Basic residues" evidence="8">
    <location>
        <begin position="299"/>
        <end position="308"/>
    </location>
</feature>
<keyword evidence="3 7" id="KW-0851">Voltage-gated channel</keyword>
<dbReference type="SUPFAM" id="SSF81296">
    <property type="entry name" value="E set domains"/>
    <property type="match status" value="1"/>
</dbReference>
<dbReference type="InterPro" id="IPR013518">
    <property type="entry name" value="K_chnl_inward-rec_Kir_cyto"/>
</dbReference>
<keyword evidence="1 7" id="KW-0813">Transport</keyword>
<dbReference type="OrthoDB" id="273257at2759"/>
<feature type="compositionally biased region" description="Low complexity" evidence="8">
    <location>
        <begin position="419"/>
        <end position="445"/>
    </location>
</feature>
<dbReference type="GO" id="GO:0034702">
    <property type="term" value="C:monoatomic ion channel complex"/>
    <property type="evidence" value="ECO:0007669"/>
    <property type="project" value="UniProtKB-KW"/>
</dbReference>
<feature type="compositionally biased region" description="Gly residues" evidence="8">
    <location>
        <begin position="392"/>
        <end position="401"/>
    </location>
</feature>
<dbReference type="InterPro" id="IPR016449">
    <property type="entry name" value="K_chnl_inward-rec_Kir"/>
</dbReference>
<feature type="region of interest" description="Disordered" evidence="8">
    <location>
        <begin position="299"/>
        <end position="321"/>
    </location>
</feature>
<feature type="region of interest" description="Disordered" evidence="8">
    <location>
        <begin position="1"/>
        <end position="20"/>
    </location>
</feature>
<dbReference type="GO" id="GO:1990573">
    <property type="term" value="P:potassium ion import across plasma membrane"/>
    <property type="evidence" value="ECO:0007669"/>
    <property type="project" value="TreeGrafter"/>
</dbReference>
<sequence length="703" mass="76821">MLRGVSLAPQKRAVDPQDLPSELKNSLLGAPLYNASPYYGATGSRSARPSPASSPIVLDEQSHTTPKCRSGASTPLSYMTRMFGKTAHRCNTGSAGQVPVFDYSGRLTTDQVGVNTFRFRSLSLFYFFRSQRWRALITYSIALYLTIVLLISAVYYAWGLVCGAGMSAVSSIYFTVVSLAANGGYMGEDESTMTDPTHICYSGRTAIVMVCSYVNIVFVGIVAALVVGKAEYTGKLGHRIVFSDLCTITNIPGQVDRWRLVFRMAHADNKIPLAHGRLRLFCVTAEPLKEYHIRQQQRHLLRHLRPQKRPSGSTGRSTRFLPQGVELAGCGAWGHPQRLEASKTQAKEKRQTPNMTKQRSKKGHRSEERSALTHTSQNPRGRRSRHQRPETEGGGGGGGGDTSEANRTCAASEGHHNVSRSPSASSLDPDASPQSTPTTSSRSSTNGTAVFPSRTEHKASRSDHAQSLKEQRNVVADSVVSNQTISLASSQANSPSDAVSRDSGTRSKPHTTSPGKPLMFPTCTPDSPLSIPVGSHSLDEENASAMERVHISMQEMRWTCAGEKYLDHGESGELSLWYPANIIHVVDERSPLYPFLDQPHVAASLGSGGGYAEVPSWPAPRADHLTRQRFQIVAVFDATEMESGSTITAKHTYTADDILAHYKFSDRLVHMHPDSSKVILDFHYFNALMPANLNEPSTTDSDL</sequence>
<proteinExistence type="inferred from homology"/>
<dbReference type="EMBL" id="JAFJZO010000009">
    <property type="protein sequence ID" value="KAG5510554.1"/>
    <property type="molecule type" value="Genomic_DNA"/>
</dbReference>
<evidence type="ECO:0000313" key="11">
    <source>
        <dbReference type="Proteomes" id="UP000674318"/>
    </source>
</evidence>
<name>A0A837AY36_9TRYP</name>
<dbReference type="GO" id="GO:0005242">
    <property type="term" value="F:inward rectifier potassium channel activity"/>
    <property type="evidence" value="ECO:0007669"/>
    <property type="project" value="InterPro"/>
</dbReference>
<keyword evidence="2 7" id="KW-0633">Potassium transport</keyword>
<evidence type="ECO:0000256" key="7">
    <source>
        <dbReference type="RuleBase" id="RU003822"/>
    </source>
</evidence>
<keyword evidence="9" id="KW-1133">Transmembrane helix</keyword>
<dbReference type="AlphaFoldDB" id="A0A837AY36"/>
<evidence type="ECO:0000313" key="10">
    <source>
        <dbReference type="EMBL" id="KAG5510554.1"/>
    </source>
</evidence>
<dbReference type="GO" id="GO:0005886">
    <property type="term" value="C:plasma membrane"/>
    <property type="evidence" value="ECO:0007669"/>
    <property type="project" value="TreeGrafter"/>
</dbReference>
<dbReference type="InterPro" id="IPR014756">
    <property type="entry name" value="Ig_E-set"/>
</dbReference>
<feature type="compositionally biased region" description="Basic and acidic residues" evidence="8">
    <location>
        <begin position="337"/>
        <end position="351"/>
    </location>
</feature>
<dbReference type="Gene3D" id="2.60.40.1400">
    <property type="entry name" value="G protein-activated inward rectifier potassium channel 1"/>
    <property type="match status" value="1"/>
</dbReference>
<feature type="compositionally biased region" description="Polar residues" evidence="8">
    <location>
        <begin position="63"/>
        <end position="72"/>
    </location>
</feature>
<keyword evidence="9" id="KW-0472">Membrane</keyword>
<feature type="compositionally biased region" description="Polar residues" evidence="8">
    <location>
        <begin position="486"/>
        <end position="497"/>
    </location>
</feature>
<protein>
    <recommendedName>
        <fullName evidence="12">Inward rectifier potassium channel C-terminal domain-containing protein</fullName>
    </recommendedName>
</protein>
<accession>A0A837AY36</accession>